<accession>A0ABT9J6H3</accession>
<protein>
    <submittedName>
        <fullName evidence="1">DUF2785 domain-containing protein</fullName>
    </submittedName>
</protein>
<reference evidence="1 2" key="1">
    <citation type="submission" date="2023-08" db="EMBL/GenBank/DDBJ databases">
        <authorList>
            <person name="Park J.-S."/>
        </authorList>
    </citation>
    <scope>NUCLEOTIDE SEQUENCE [LARGE SCALE GENOMIC DNA]</scope>
    <source>
        <strain evidence="1 2">2205SS18-9</strain>
    </source>
</reference>
<comment type="caution">
    <text evidence="1">The sequence shown here is derived from an EMBL/GenBank/DDBJ whole genome shotgun (WGS) entry which is preliminary data.</text>
</comment>
<dbReference type="Pfam" id="PF10978">
    <property type="entry name" value="DUF2785"/>
    <property type="match status" value="1"/>
</dbReference>
<dbReference type="InterPro" id="IPR021247">
    <property type="entry name" value="DUF2785"/>
</dbReference>
<proteinExistence type="predicted"/>
<gene>
    <name evidence="1" type="ORF">Q5Y73_24360</name>
</gene>
<evidence type="ECO:0000313" key="1">
    <source>
        <dbReference type="EMBL" id="MDP5277221.1"/>
    </source>
</evidence>
<keyword evidence="2" id="KW-1185">Reference proteome</keyword>
<organism evidence="1 2">
    <name type="scientific">Chengkuizengella axinellae</name>
    <dbReference type="NCBI Taxonomy" id="3064388"/>
    <lineage>
        <taxon>Bacteria</taxon>
        <taxon>Bacillati</taxon>
        <taxon>Bacillota</taxon>
        <taxon>Bacilli</taxon>
        <taxon>Bacillales</taxon>
        <taxon>Paenibacillaceae</taxon>
        <taxon>Chengkuizengella</taxon>
    </lineage>
</organism>
<name>A0ABT9J6H3_9BACL</name>
<sequence>MSNEREQLIMKLKELQKNMFNVEKVQDAWECMPTLLDYIGDIDCELREELIYYALSEWITEKEYFNEAQLRQILSILIDENHLFYQIGSDGDDSVFTRTFSVLQVVLILYMHRKKAFLSINEFSDLKNKLIEYYTLEKDLRGILPEKGWAHGGAHGADVMDELVQCCESNEDVVQEVLNAFKKVMYNGKYILCEEEDERISVVVFRIIKMKLISNQSMIKWLNELSECIEWEPDRLPEDRMRRVARVNSKNFIRCLYFKVMHYDNTLDIIDEIFRVEEKLNLSILFNKSLIEQ</sequence>
<dbReference type="EMBL" id="JAVAMP010000031">
    <property type="protein sequence ID" value="MDP5277221.1"/>
    <property type="molecule type" value="Genomic_DNA"/>
</dbReference>
<dbReference type="Proteomes" id="UP001231941">
    <property type="component" value="Unassembled WGS sequence"/>
</dbReference>
<evidence type="ECO:0000313" key="2">
    <source>
        <dbReference type="Proteomes" id="UP001231941"/>
    </source>
</evidence>
<dbReference type="RefSeq" id="WP_305994521.1">
    <property type="nucleotide sequence ID" value="NZ_JAVAMP010000031.1"/>
</dbReference>